<evidence type="ECO:0000313" key="1">
    <source>
        <dbReference type="EMBL" id="MBB6014093.1"/>
    </source>
</evidence>
<dbReference type="Gene3D" id="2.40.100.20">
    <property type="match status" value="1"/>
</dbReference>
<gene>
    <name evidence="1" type="ORF">HNR59_003487</name>
</gene>
<proteinExistence type="predicted"/>
<reference evidence="1 2" key="1">
    <citation type="submission" date="2020-08" db="EMBL/GenBank/DDBJ databases">
        <title>Genomic Encyclopedia of Type Strains, Phase IV (KMG-IV): sequencing the most valuable type-strain genomes for metagenomic binning, comparative biology and taxonomic classification.</title>
        <authorList>
            <person name="Goeker M."/>
        </authorList>
    </citation>
    <scope>NUCLEOTIDE SEQUENCE [LARGE SCALE GENOMIC DNA]</scope>
    <source>
        <strain evidence="1 2">DSM 11099</strain>
    </source>
</reference>
<dbReference type="InterPro" id="IPR029000">
    <property type="entry name" value="Cyclophilin-like_dom_sf"/>
</dbReference>
<organism evidence="1 2">
    <name type="scientific">Aquamicrobium lusatiense</name>
    <dbReference type="NCBI Taxonomy" id="89772"/>
    <lineage>
        <taxon>Bacteria</taxon>
        <taxon>Pseudomonadati</taxon>
        <taxon>Pseudomonadota</taxon>
        <taxon>Alphaproteobacteria</taxon>
        <taxon>Hyphomicrobiales</taxon>
        <taxon>Phyllobacteriaceae</taxon>
        <taxon>Aquamicrobium</taxon>
    </lineage>
</organism>
<sequence>MKLILNMAGRDTCAIEIWEDRYPAVAEALRKILPVTSIAQHGKIVGDLLYFCLPVVMPNEKPQTLTEICKERRAAKGTAGGSVCFYGPRQQICIYYGDDVSPEPFELSYCGEIIEGATEMELAAVKTWTSPGVPLTLRLA</sequence>
<evidence type="ECO:0000313" key="2">
    <source>
        <dbReference type="Proteomes" id="UP000533306"/>
    </source>
</evidence>
<dbReference type="EMBL" id="JACHEU010000004">
    <property type="protein sequence ID" value="MBB6014093.1"/>
    <property type="molecule type" value="Genomic_DNA"/>
</dbReference>
<dbReference type="Proteomes" id="UP000533306">
    <property type="component" value="Unassembled WGS sequence"/>
</dbReference>
<evidence type="ECO:0008006" key="3">
    <source>
        <dbReference type="Google" id="ProtNLM"/>
    </source>
</evidence>
<dbReference type="RefSeq" id="WP_183832283.1">
    <property type="nucleotide sequence ID" value="NZ_JACHEU010000004.1"/>
</dbReference>
<protein>
    <recommendedName>
        <fullName evidence="3">Cyclophilin TM1367-like domain-containing protein</fullName>
    </recommendedName>
</protein>
<dbReference type="SUPFAM" id="SSF50891">
    <property type="entry name" value="Cyclophilin-like"/>
    <property type="match status" value="1"/>
</dbReference>
<dbReference type="AlphaFoldDB" id="A0A7W9S6V5"/>
<keyword evidence="2" id="KW-1185">Reference proteome</keyword>
<name>A0A7W9S6V5_9HYPH</name>
<accession>A0A7W9S6V5</accession>
<comment type="caution">
    <text evidence="1">The sequence shown here is derived from an EMBL/GenBank/DDBJ whole genome shotgun (WGS) entry which is preliminary data.</text>
</comment>